<dbReference type="Proteomes" id="UP001626550">
    <property type="component" value="Unassembled WGS sequence"/>
</dbReference>
<keyword evidence="3" id="KW-1185">Reference proteome</keyword>
<evidence type="ECO:0000256" key="1">
    <source>
        <dbReference type="SAM" id="MobiDB-lite"/>
    </source>
</evidence>
<evidence type="ECO:0000313" key="2">
    <source>
        <dbReference type="EMBL" id="KAL3321097.1"/>
    </source>
</evidence>
<dbReference type="AlphaFoldDB" id="A0ABD2QPN0"/>
<dbReference type="EMBL" id="JBJKFK010000011">
    <property type="protein sequence ID" value="KAL3321097.1"/>
    <property type="molecule type" value="Genomic_DNA"/>
</dbReference>
<feature type="compositionally biased region" description="Polar residues" evidence="1">
    <location>
        <begin position="254"/>
        <end position="263"/>
    </location>
</feature>
<accession>A0ABD2QPN0</accession>
<organism evidence="2 3">
    <name type="scientific">Cichlidogyrus casuarinus</name>
    <dbReference type="NCBI Taxonomy" id="1844966"/>
    <lineage>
        <taxon>Eukaryota</taxon>
        <taxon>Metazoa</taxon>
        <taxon>Spiralia</taxon>
        <taxon>Lophotrochozoa</taxon>
        <taxon>Platyhelminthes</taxon>
        <taxon>Monogenea</taxon>
        <taxon>Monopisthocotylea</taxon>
        <taxon>Dactylogyridea</taxon>
        <taxon>Ancyrocephalidae</taxon>
        <taxon>Cichlidogyrus</taxon>
    </lineage>
</organism>
<feature type="compositionally biased region" description="Polar residues" evidence="1">
    <location>
        <begin position="175"/>
        <end position="190"/>
    </location>
</feature>
<feature type="compositionally biased region" description="Acidic residues" evidence="1">
    <location>
        <begin position="123"/>
        <end position="134"/>
    </location>
</feature>
<name>A0ABD2QPN0_9PLAT</name>
<feature type="compositionally biased region" description="Low complexity" evidence="1">
    <location>
        <begin position="195"/>
        <end position="213"/>
    </location>
</feature>
<proteinExistence type="predicted"/>
<feature type="compositionally biased region" description="Basic and acidic residues" evidence="1">
    <location>
        <begin position="1"/>
        <end position="15"/>
    </location>
</feature>
<feature type="region of interest" description="Disordered" evidence="1">
    <location>
        <begin position="49"/>
        <end position="135"/>
    </location>
</feature>
<feature type="compositionally biased region" description="Basic and acidic residues" evidence="1">
    <location>
        <begin position="55"/>
        <end position="77"/>
    </location>
</feature>
<reference evidence="2 3" key="1">
    <citation type="submission" date="2024-11" db="EMBL/GenBank/DDBJ databases">
        <title>Adaptive evolution of stress response genes in parasites aligns with host niche diversity.</title>
        <authorList>
            <person name="Hahn C."/>
            <person name="Resl P."/>
        </authorList>
    </citation>
    <scope>NUCLEOTIDE SEQUENCE [LARGE SCALE GENOMIC DNA]</scope>
    <source>
        <strain evidence="2">EGGRZ-B1_66</strain>
        <tissue evidence="2">Body</tissue>
    </source>
</reference>
<evidence type="ECO:0000313" key="3">
    <source>
        <dbReference type="Proteomes" id="UP001626550"/>
    </source>
</evidence>
<protein>
    <submittedName>
        <fullName evidence="2">Uncharacterized protein</fullName>
    </submittedName>
</protein>
<feature type="region of interest" description="Disordered" evidence="1">
    <location>
        <begin position="174"/>
        <end position="270"/>
    </location>
</feature>
<gene>
    <name evidence="2" type="ORF">Ciccas_000218</name>
</gene>
<sequence>MESGRENLDVQEPLRQHRRLRSQPDIMSSLGTNAIRACKHRRISSAFAVLSSSKNKLEADAEKSKKEDQRVRVEDPPKVPIIVPGARKRSIKEALEDPILAKTDGPQRPTDLSKDLDSQQASGEEDNYDEEDVDNPPIFMPGTANPLSLINEAMEKGPRTCVRRYKRSLMAANSVVGSNGPTPTNSNHKTSLIAPLETGEPSTSTTSQPPSKENTVQGSNETRRRNIGTTPDRIIWTDAQDMFPIHQAPDETLESQNVLVSNPQDEDFTR</sequence>
<feature type="region of interest" description="Disordered" evidence="1">
    <location>
        <begin position="1"/>
        <end position="29"/>
    </location>
</feature>
<comment type="caution">
    <text evidence="2">The sequence shown here is derived from an EMBL/GenBank/DDBJ whole genome shotgun (WGS) entry which is preliminary data.</text>
</comment>